<gene>
    <name evidence="5" type="ORF">VISI1226_13581</name>
</gene>
<comment type="similarity">
    <text evidence="1 4">Belongs to the transferase hexapeptide repeat family.</text>
</comment>
<evidence type="ECO:0000256" key="1">
    <source>
        <dbReference type="ARBA" id="ARBA00007274"/>
    </source>
</evidence>
<organism evidence="5 6">
    <name type="scientific">Vibrio sinaloensis DSM 21326</name>
    <dbReference type="NCBI Taxonomy" id="945550"/>
    <lineage>
        <taxon>Bacteria</taxon>
        <taxon>Pseudomonadati</taxon>
        <taxon>Pseudomonadota</taxon>
        <taxon>Gammaproteobacteria</taxon>
        <taxon>Vibrionales</taxon>
        <taxon>Vibrionaceae</taxon>
        <taxon>Vibrio</taxon>
        <taxon>Vibrio oreintalis group</taxon>
    </lineage>
</organism>
<reference evidence="5 6" key="1">
    <citation type="journal article" date="2012" name="Int. J. Syst. Evol. Microbiol.">
        <title>Vibrio caribbeanicus sp. nov., isolated from the marine sponge Scleritoderma cyanea.</title>
        <authorList>
            <person name="Hoffmann M."/>
            <person name="Monday S.R."/>
            <person name="Allard M.W."/>
            <person name="Strain E.A."/>
            <person name="Whittaker P."/>
            <person name="Naum M."/>
            <person name="McCarthy P.J."/>
            <person name="Lopez J.V."/>
            <person name="Fischer M."/>
            <person name="Brown E.W."/>
        </authorList>
    </citation>
    <scope>NUCLEOTIDE SEQUENCE [LARGE SCALE GENOMIC DNA]</scope>
    <source>
        <strain evidence="6">DSMZ 21326</strain>
    </source>
</reference>
<accession>E8M6W2</accession>
<dbReference type="SUPFAM" id="SSF51161">
    <property type="entry name" value="Trimeric LpxA-like enzymes"/>
    <property type="match status" value="1"/>
</dbReference>
<evidence type="ECO:0000313" key="5">
    <source>
        <dbReference type="EMBL" id="EGA70266.1"/>
    </source>
</evidence>
<dbReference type="AlphaFoldDB" id="E8M6W2"/>
<protein>
    <recommendedName>
        <fullName evidence="4">Serine acetyltransferase</fullName>
        <ecNumber evidence="4">2.3.1.30</ecNumber>
    </recommendedName>
</protein>
<dbReference type="Gene3D" id="2.160.10.10">
    <property type="entry name" value="Hexapeptide repeat proteins"/>
    <property type="match status" value="1"/>
</dbReference>
<comment type="caution">
    <text evidence="5">The sequence shown here is derived from an EMBL/GenBank/DDBJ whole genome shotgun (WGS) entry which is preliminary data.</text>
</comment>
<dbReference type="InterPro" id="IPR045304">
    <property type="entry name" value="LbH_SAT"/>
</dbReference>
<evidence type="ECO:0000256" key="2">
    <source>
        <dbReference type="ARBA" id="ARBA00022679"/>
    </source>
</evidence>
<dbReference type="Pfam" id="PF14602">
    <property type="entry name" value="Hexapep_2"/>
    <property type="match status" value="1"/>
</dbReference>
<dbReference type="eggNOG" id="COG1045">
    <property type="taxonomic scope" value="Bacteria"/>
</dbReference>
<sequence>MQIKTFNQLTSVLSYEMKVNDSSKSKLIVFMLRVCNYFSNFSKPWRYLFYPVFVLNRLLVEYLLGTEIPFTTSIGKGFRIYHGYGIVINSNTRIGENCSIRHGVTIGNKTLRDGTPSAAPVIGDNVEFGAGSIVIGDICIEDNARVGAGVVVTKDIQANQTVVPQPNRVIG</sequence>
<proteinExistence type="inferred from homology"/>
<dbReference type="PANTHER" id="PTHR42811">
    <property type="entry name" value="SERINE ACETYLTRANSFERASE"/>
    <property type="match status" value="1"/>
</dbReference>
<dbReference type="GeneID" id="95569331"/>
<dbReference type="GO" id="GO:0005737">
    <property type="term" value="C:cytoplasm"/>
    <property type="evidence" value="ECO:0007669"/>
    <property type="project" value="InterPro"/>
</dbReference>
<comment type="catalytic activity">
    <reaction evidence="4">
        <text>L-serine + acetyl-CoA = O-acetyl-L-serine + CoA</text>
        <dbReference type="Rhea" id="RHEA:24560"/>
        <dbReference type="ChEBI" id="CHEBI:33384"/>
        <dbReference type="ChEBI" id="CHEBI:57287"/>
        <dbReference type="ChEBI" id="CHEBI:57288"/>
        <dbReference type="ChEBI" id="CHEBI:58340"/>
        <dbReference type="EC" id="2.3.1.30"/>
    </reaction>
</comment>
<dbReference type="CDD" id="cd03354">
    <property type="entry name" value="LbH_SAT"/>
    <property type="match status" value="1"/>
</dbReference>
<keyword evidence="3 4" id="KW-0012">Acyltransferase</keyword>
<dbReference type="Pfam" id="PF00132">
    <property type="entry name" value="Hexapep"/>
    <property type="match status" value="1"/>
</dbReference>
<dbReference type="InterPro" id="IPR011004">
    <property type="entry name" value="Trimer_LpxA-like_sf"/>
</dbReference>
<evidence type="ECO:0000256" key="3">
    <source>
        <dbReference type="ARBA" id="ARBA00023315"/>
    </source>
</evidence>
<dbReference type="InterPro" id="IPR001451">
    <property type="entry name" value="Hexapep"/>
</dbReference>
<dbReference type="Proteomes" id="UP000006228">
    <property type="component" value="Unassembled WGS sequence"/>
</dbReference>
<dbReference type="EMBL" id="AEVT01000060">
    <property type="protein sequence ID" value="EGA70266.1"/>
    <property type="molecule type" value="Genomic_DNA"/>
</dbReference>
<dbReference type="RefSeq" id="WP_008076895.1">
    <property type="nucleotide sequence ID" value="NZ_AEVT01000060.1"/>
</dbReference>
<dbReference type="GO" id="GO:0006535">
    <property type="term" value="P:cysteine biosynthetic process from serine"/>
    <property type="evidence" value="ECO:0007669"/>
    <property type="project" value="InterPro"/>
</dbReference>
<evidence type="ECO:0000256" key="4">
    <source>
        <dbReference type="PIRNR" id="PIRNR000441"/>
    </source>
</evidence>
<keyword evidence="2 4" id="KW-0808">Transferase</keyword>
<dbReference type="InterPro" id="IPR005881">
    <property type="entry name" value="Ser_O-AcTrfase"/>
</dbReference>
<dbReference type="OrthoDB" id="9800846at2"/>
<evidence type="ECO:0000313" key="6">
    <source>
        <dbReference type="Proteomes" id="UP000006228"/>
    </source>
</evidence>
<dbReference type="PIRSF" id="PIRSF000441">
    <property type="entry name" value="CysE"/>
    <property type="match status" value="1"/>
</dbReference>
<dbReference type="EC" id="2.3.1.30" evidence="4"/>
<dbReference type="GO" id="GO:0009001">
    <property type="term" value="F:serine O-acetyltransferase activity"/>
    <property type="evidence" value="ECO:0007669"/>
    <property type="project" value="UniProtKB-EC"/>
</dbReference>
<name>E8M6W2_PHOS4</name>